<keyword evidence="1" id="KW-0862">Zinc</keyword>
<proteinExistence type="predicted"/>
<evidence type="ECO:0000259" key="3">
    <source>
        <dbReference type="PROSITE" id="PS50878"/>
    </source>
</evidence>
<dbReference type="GO" id="GO:0003676">
    <property type="term" value="F:nucleic acid binding"/>
    <property type="evidence" value="ECO:0007669"/>
    <property type="project" value="InterPro"/>
</dbReference>
<dbReference type="OrthoDB" id="4159828at2759"/>
<dbReference type="SUPFAM" id="SSF57756">
    <property type="entry name" value="Retrovirus zinc finger-like domains"/>
    <property type="match status" value="1"/>
</dbReference>
<evidence type="ECO:0000313" key="4">
    <source>
        <dbReference type="EMBL" id="KAJ5215562.1"/>
    </source>
</evidence>
<dbReference type="Pfam" id="PF00078">
    <property type="entry name" value="RVT_1"/>
    <property type="match status" value="1"/>
</dbReference>
<dbReference type="InterPro" id="IPR036691">
    <property type="entry name" value="Endo/exonu/phosph_ase_sf"/>
</dbReference>
<keyword evidence="1" id="KW-0479">Metal-binding</keyword>
<evidence type="ECO:0000313" key="5">
    <source>
        <dbReference type="Proteomes" id="UP001150904"/>
    </source>
</evidence>
<dbReference type="SUPFAM" id="SSF56672">
    <property type="entry name" value="DNA/RNA polymerases"/>
    <property type="match status" value="1"/>
</dbReference>
<feature type="domain" description="CCHC-type" evidence="2">
    <location>
        <begin position="41"/>
        <end position="56"/>
    </location>
</feature>
<dbReference type="SMART" id="SM00343">
    <property type="entry name" value="ZnF_C2HC"/>
    <property type="match status" value="1"/>
</dbReference>
<dbReference type="GO" id="GO:0003824">
    <property type="term" value="F:catalytic activity"/>
    <property type="evidence" value="ECO:0007669"/>
    <property type="project" value="InterPro"/>
</dbReference>
<dbReference type="EMBL" id="JAPQKR010000005">
    <property type="protein sequence ID" value="KAJ5215562.1"/>
    <property type="molecule type" value="Genomic_DNA"/>
</dbReference>
<dbReference type="AlphaFoldDB" id="A0A9W9N967"/>
<name>A0A9W9N967_9EURO</name>
<sequence>MVVYLTKGTDARRLLADGFFHAGGESGVTSTFEYRPRPMQCYNCQEIGHKAFQCKNTQKCANAFHAGALMNRSAEIVRNSTHHDMNKSVRIIQLNVRKQGAVHDSLMNDEETRDAVALAIQEPQARRIQGRLLTTLMGHHKWTKMVPSTWREGRWAIRSMLWINRDVEAEQVPIESPDLTAAVIRLPERLIFMASVYVEGGDAAALDDACDRLRKAISKVRQDAGTVVEIMIVGDFNRHDQLWGGDDVSLTRQGEADPIINLMSEFALCSLLKRGTKTWHGGGQNGDCESTIDLVLASASLTDSLVKCAIHGTEHGSDHRAIETIFDAPWPAPQHPERLLLKNAPWKEINAALATTPSGGTVQQKTDRLMSAVSEAVHILTPRAKPSPHAKRWWTVDLTQLRQIYTYWRNHARSERRAGRKVPHLENMAASAAKQYHDAIRKQKKKHWNEFLADNDNIWKAAKYLKSGDDAAFGKVPQLLRADGTMTADHKEQAEELLTKFFPPLPDRIDDEGIRPQRAPLEMSAITMEEVERQLLAAKSWKAPGEDGLPAIVWKMTWPVVKHSVLELFRTSLEEGAVPRQWRHAKIIPLKKPNKENYTIAKAWRPISLLATLGKVLESVIAERISHAVETYGLLPTSHFGARKQRSAEQALLLLQEQIYAAWRGRRVLSLISFDVKGAYNGVCKERLLQRMKARGIPEALLRWVEAFCSERTATIQINGQASEAQSLPQAGLPQGSPLSPILFLFNADLVQRQINGQGGAIAFVDDFTAWVTGPIAQSNRQGIETIVNEALDWERRSGATFEAEKTAIIHFAPKAHKSDSEPFTIKGETVEPRDHVKILGVIMDTRLKYKEHIARAASKGLEAAMELRRLQGLSPATARQLFTSTVASVVDYASNVWMHAFKNQSVGPINRVQRVGAQAIVGTFLTVATSVAEAEAHIATAQHRL</sequence>
<dbReference type="InterPro" id="IPR001878">
    <property type="entry name" value="Znf_CCHC"/>
</dbReference>
<dbReference type="RefSeq" id="XP_058311375.1">
    <property type="nucleotide sequence ID" value="XM_058449031.1"/>
</dbReference>
<dbReference type="Pfam" id="PF00098">
    <property type="entry name" value="zf-CCHC"/>
    <property type="match status" value="1"/>
</dbReference>
<dbReference type="InterPro" id="IPR000477">
    <property type="entry name" value="RT_dom"/>
</dbReference>
<dbReference type="Gene3D" id="3.60.10.10">
    <property type="entry name" value="Endonuclease/exonuclease/phosphatase"/>
    <property type="match status" value="1"/>
</dbReference>
<reference evidence="4" key="2">
    <citation type="journal article" date="2023" name="IMA Fungus">
        <title>Comparative genomic study of the Penicillium genus elucidates a diverse pangenome and 15 lateral gene transfer events.</title>
        <authorList>
            <person name="Petersen C."/>
            <person name="Sorensen T."/>
            <person name="Nielsen M.R."/>
            <person name="Sondergaard T.E."/>
            <person name="Sorensen J.L."/>
            <person name="Fitzpatrick D.A."/>
            <person name="Frisvad J.C."/>
            <person name="Nielsen K.L."/>
        </authorList>
    </citation>
    <scope>NUCLEOTIDE SEQUENCE</scope>
    <source>
        <strain evidence="4">IBT 15544</strain>
    </source>
</reference>
<accession>A0A9W9N967</accession>
<comment type="caution">
    <text evidence="4">The sequence shown here is derived from an EMBL/GenBank/DDBJ whole genome shotgun (WGS) entry which is preliminary data.</text>
</comment>
<dbReference type="InterPro" id="IPR005135">
    <property type="entry name" value="Endo/exonuclease/phosphatase"/>
</dbReference>
<dbReference type="Pfam" id="PF14529">
    <property type="entry name" value="Exo_endo_phos_2"/>
    <property type="match status" value="1"/>
</dbReference>
<reference evidence="4" key="1">
    <citation type="submission" date="2022-12" db="EMBL/GenBank/DDBJ databases">
        <authorList>
            <person name="Petersen C."/>
        </authorList>
    </citation>
    <scope>NUCLEOTIDE SEQUENCE</scope>
    <source>
        <strain evidence="4">IBT 15544</strain>
    </source>
</reference>
<keyword evidence="5" id="KW-1185">Reference proteome</keyword>
<dbReference type="PROSITE" id="PS50158">
    <property type="entry name" value="ZF_CCHC"/>
    <property type="match status" value="1"/>
</dbReference>
<dbReference type="SUPFAM" id="SSF56219">
    <property type="entry name" value="DNase I-like"/>
    <property type="match status" value="1"/>
</dbReference>
<evidence type="ECO:0000259" key="2">
    <source>
        <dbReference type="PROSITE" id="PS50158"/>
    </source>
</evidence>
<dbReference type="PANTHER" id="PTHR33481:SF1">
    <property type="entry name" value="ENDONUCLEASE_EXONUCLEASE_PHOSPHATASE DOMAIN-CONTAINING PROTEIN-RELATED"/>
    <property type="match status" value="1"/>
</dbReference>
<evidence type="ECO:0000256" key="1">
    <source>
        <dbReference type="PROSITE-ProRule" id="PRU00047"/>
    </source>
</evidence>
<organism evidence="4 5">
    <name type="scientific">Penicillium cinerascens</name>
    <dbReference type="NCBI Taxonomy" id="70096"/>
    <lineage>
        <taxon>Eukaryota</taxon>
        <taxon>Fungi</taxon>
        <taxon>Dikarya</taxon>
        <taxon>Ascomycota</taxon>
        <taxon>Pezizomycotina</taxon>
        <taxon>Eurotiomycetes</taxon>
        <taxon>Eurotiomycetidae</taxon>
        <taxon>Eurotiales</taxon>
        <taxon>Aspergillaceae</taxon>
        <taxon>Penicillium</taxon>
    </lineage>
</organism>
<dbReference type="PANTHER" id="PTHR33481">
    <property type="entry name" value="REVERSE TRANSCRIPTASE"/>
    <property type="match status" value="1"/>
</dbReference>
<evidence type="ECO:0008006" key="6">
    <source>
        <dbReference type="Google" id="ProtNLM"/>
    </source>
</evidence>
<gene>
    <name evidence="4" type="ORF">N7498_001969</name>
</gene>
<dbReference type="InterPro" id="IPR036875">
    <property type="entry name" value="Znf_CCHC_sf"/>
</dbReference>
<feature type="domain" description="Reverse transcriptase" evidence="3">
    <location>
        <begin position="571"/>
        <end position="831"/>
    </location>
</feature>
<dbReference type="InterPro" id="IPR043502">
    <property type="entry name" value="DNA/RNA_pol_sf"/>
</dbReference>
<keyword evidence="1" id="KW-0863">Zinc-finger</keyword>
<dbReference type="GeneID" id="83176332"/>
<dbReference type="Proteomes" id="UP001150904">
    <property type="component" value="Unassembled WGS sequence"/>
</dbReference>
<dbReference type="PROSITE" id="PS50878">
    <property type="entry name" value="RT_POL"/>
    <property type="match status" value="1"/>
</dbReference>
<dbReference type="CDD" id="cd01650">
    <property type="entry name" value="RT_nLTR_like"/>
    <property type="match status" value="1"/>
</dbReference>
<dbReference type="GO" id="GO:0008270">
    <property type="term" value="F:zinc ion binding"/>
    <property type="evidence" value="ECO:0007669"/>
    <property type="project" value="UniProtKB-KW"/>
</dbReference>
<protein>
    <recommendedName>
        <fullName evidence="6">Reverse transcriptase domain-containing protein</fullName>
    </recommendedName>
</protein>